<feature type="transmembrane region" description="Helical" evidence="8">
    <location>
        <begin position="236"/>
        <end position="254"/>
    </location>
</feature>
<feature type="transmembrane region" description="Helical" evidence="8">
    <location>
        <begin position="6"/>
        <end position="25"/>
    </location>
</feature>
<dbReference type="InterPro" id="IPR052017">
    <property type="entry name" value="TSUP"/>
</dbReference>
<feature type="transmembrane region" description="Helical" evidence="8">
    <location>
        <begin position="37"/>
        <end position="60"/>
    </location>
</feature>
<dbReference type="GO" id="GO:0005886">
    <property type="term" value="C:plasma membrane"/>
    <property type="evidence" value="ECO:0007669"/>
    <property type="project" value="UniProtKB-SubCell"/>
</dbReference>
<keyword evidence="3" id="KW-0813">Transport</keyword>
<protein>
    <recommendedName>
        <fullName evidence="8">Probable membrane transporter protein</fullName>
    </recommendedName>
</protein>
<accession>A0A348WFX9</accession>
<feature type="transmembrane region" description="Helical" evidence="8">
    <location>
        <begin position="179"/>
        <end position="199"/>
    </location>
</feature>
<dbReference type="PANTHER" id="PTHR30269:SF32">
    <property type="entry name" value="MEMBRANE TRANSPORTER PROTEIN-RELATED"/>
    <property type="match status" value="1"/>
</dbReference>
<dbReference type="PANTHER" id="PTHR30269">
    <property type="entry name" value="TRANSMEMBRANE PROTEIN YFCA"/>
    <property type="match status" value="1"/>
</dbReference>
<dbReference type="InterPro" id="IPR002781">
    <property type="entry name" value="TM_pro_TauE-like"/>
</dbReference>
<evidence type="ECO:0000256" key="7">
    <source>
        <dbReference type="ARBA" id="ARBA00023136"/>
    </source>
</evidence>
<feature type="transmembrane region" description="Helical" evidence="8">
    <location>
        <begin position="106"/>
        <end position="124"/>
    </location>
</feature>
<evidence type="ECO:0000256" key="5">
    <source>
        <dbReference type="ARBA" id="ARBA00022692"/>
    </source>
</evidence>
<feature type="transmembrane region" description="Helical" evidence="8">
    <location>
        <begin position="144"/>
        <end position="167"/>
    </location>
</feature>
<evidence type="ECO:0000313" key="9">
    <source>
        <dbReference type="EMBL" id="HAR53441.1"/>
    </source>
</evidence>
<keyword evidence="4 8" id="KW-1003">Cell membrane</keyword>
<evidence type="ECO:0000256" key="3">
    <source>
        <dbReference type="ARBA" id="ARBA00022448"/>
    </source>
</evidence>
<comment type="caution">
    <text evidence="9">The sequence shown here is derived from an EMBL/GenBank/DDBJ whole genome shotgun (WGS) entry which is preliminary data.</text>
</comment>
<evidence type="ECO:0000256" key="1">
    <source>
        <dbReference type="ARBA" id="ARBA00004651"/>
    </source>
</evidence>
<dbReference type="Proteomes" id="UP000264719">
    <property type="component" value="Unassembled WGS sequence"/>
</dbReference>
<keyword evidence="5 8" id="KW-0812">Transmembrane</keyword>
<evidence type="ECO:0000256" key="4">
    <source>
        <dbReference type="ARBA" id="ARBA00022475"/>
    </source>
</evidence>
<feature type="transmembrane region" description="Helical" evidence="8">
    <location>
        <begin position="205"/>
        <end position="224"/>
    </location>
</feature>
<keyword evidence="7 8" id="KW-0472">Membrane</keyword>
<proteinExistence type="inferred from homology"/>
<dbReference type="EMBL" id="DMVW01000157">
    <property type="protein sequence ID" value="HAR53441.1"/>
    <property type="molecule type" value="Genomic_DNA"/>
</dbReference>
<comment type="similarity">
    <text evidence="2 8">Belongs to the 4-toluene sulfonate uptake permease (TSUP) (TC 2.A.102) family.</text>
</comment>
<dbReference type="Pfam" id="PF01925">
    <property type="entry name" value="TauE"/>
    <property type="match status" value="1"/>
</dbReference>
<dbReference type="AlphaFoldDB" id="A0A348WFX9"/>
<evidence type="ECO:0000256" key="6">
    <source>
        <dbReference type="ARBA" id="ARBA00022989"/>
    </source>
</evidence>
<evidence type="ECO:0000313" key="10">
    <source>
        <dbReference type="Proteomes" id="UP000264719"/>
    </source>
</evidence>
<keyword evidence="6 8" id="KW-1133">Transmembrane helix</keyword>
<dbReference type="RefSeq" id="WP_336098248.1">
    <property type="nucleotide sequence ID" value="NZ_CAXAXR010000016.1"/>
</dbReference>
<reference evidence="9 10" key="1">
    <citation type="journal article" date="2018" name="Nat. Biotechnol.">
        <title>A standardized bacterial taxonomy based on genome phylogeny substantially revises the tree of life.</title>
        <authorList>
            <person name="Parks D.H."/>
            <person name="Chuvochina M."/>
            <person name="Waite D.W."/>
            <person name="Rinke C."/>
            <person name="Skarshewski A."/>
            <person name="Chaumeil P.A."/>
            <person name="Hugenholtz P."/>
        </authorList>
    </citation>
    <scope>NUCLEOTIDE SEQUENCE [LARGE SCALE GENOMIC DNA]</scope>
    <source>
        <strain evidence="9">UBA9169</strain>
    </source>
</reference>
<evidence type="ECO:0000256" key="8">
    <source>
        <dbReference type="RuleBase" id="RU363041"/>
    </source>
</evidence>
<name>A0A348WFX9_9RHOB</name>
<evidence type="ECO:0000256" key="2">
    <source>
        <dbReference type="ARBA" id="ARBA00009142"/>
    </source>
</evidence>
<feature type="transmembrane region" description="Helical" evidence="8">
    <location>
        <begin position="80"/>
        <end position="99"/>
    </location>
</feature>
<gene>
    <name evidence="9" type="ORF">DCS45_16435</name>
</gene>
<comment type="subcellular location">
    <subcellularLocation>
        <location evidence="1 8">Cell membrane</location>
        <topology evidence="1 8">Multi-pass membrane protein</topology>
    </subcellularLocation>
</comment>
<organism evidence="9 10">
    <name type="scientific">Roseovarius nubinhibens</name>
    <dbReference type="NCBI Taxonomy" id="314263"/>
    <lineage>
        <taxon>Bacteria</taxon>
        <taxon>Pseudomonadati</taxon>
        <taxon>Pseudomonadota</taxon>
        <taxon>Alphaproteobacteria</taxon>
        <taxon>Rhodobacterales</taxon>
        <taxon>Roseobacteraceae</taxon>
        <taxon>Roseovarius</taxon>
    </lineage>
</organism>
<sequence>MEEMTGLAPGLVALALGVGFLAGLLKGCIGFGLPTVMIAGLSLIVAPDVALAALALPALVSNGWQALRGGTAAAWASLRRFRVFLLAGFVMMVISAQFVPYLPPRLMLLLIGVPIFLFAGFALMGRHLPIPADPSQRVQGTVGAVSGVIGGVTGMWGPPTVALLTAMGTEKGDQLRIQGVIYGLGAVTLVGSHLVSGVLNAQTVPLSLAMILPALAGMWAGFRIHDRLDQRQFQRLTHVALLIAGGLLLGRGIGLI</sequence>